<evidence type="ECO:0000313" key="2">
    <source>
        <dbReference type="Proteomes" id="UP001165960"/>
    </source>
</evidence>
<evidence type="ECO:0000313" key="1">
    <source>
        <dbReference type="EMBL" id="KAJ9086842.1"/>
    </source>
</evidence>
<proteinExistence type="predicted"/>
<dbReference type="Proteomes" id="UP001165960">
    <property type="component" value="Unassembled WGS sequence"/>
</dbReference>
<name>A0ACC2UIT0_9FUNG</name>
<gene>
    <name evidence="1" type="primary">DCL4</name>
    <name evidence="1" type="ORF">DSO57_1039342</name>
</gene>
<dbReference type="EMBL" id="QTSX02000638">
    <property type="protein sequence ID" value="KAJ9086842.1"/>
    <property type="molecule type" value="Genomic_DNA"/>
</dbReference>
<reference evidence="1" key="1">
    <citation type="submission" date="2022-04" db="EMBL/GenBank/DDBJ databases">
        <title>Genome of the entomopathogenic fungus Entomophthora muscae.</title>
        <authorList>
            <person name="Elya C."/>
            <person name="Lovett B.R."/>
            <person name="Lee E."/>
            <person name="Macias A.M."/>
            <person name="Hajek A.E."/>
            <person name="De Bivort B.L."/>
            <person name="Kasson M.T."/>
            <person name="De Fine Licht H.H."/>
            <person name="Stajich J.E."/>
        </authorList>
    </citation>
    <scope>NUCLEOTIDE SEQUENCE</scope>
    <source>
        <strain evidence="1">Berkeley</strain>
    </source>
</reference>
<sequence length="582" mass="64959">MVNHTDQMHDHSIKSAVPDMACRIPIECDVRIIRALLKGIFPPFYVRAQGRVDKRQCIYVLPDEASALSMCEQLSPMSVSTTTFLLEKMHSTSHINLKGIRDAAGIVLISEGALGLALAHTMLSISKVSIVVVDERVDLSKLKVVLSDFWDAAVTPLVFSASAEKKTESKPVTCVLFELEDLRLAELEKCLLYRKVKITGMLKDMCSENERIIQSLGIWASSLYACRTLNRFAEMTFEETTFEQISGMPVKVVLTTLKLPSLQHLKLHRHLHGMTLRLSGLILTACPTTAFYLEKVLGVCLSSYNIFTDLVATGELFSHIPNAIKNYSSGDTHILVSTYKQAKQLMDIEFPYFVMFTPSPSLASYFKIREHFVRKSKALVIIQKGDRYGKMIRRLEASSSQVSVVEVHSMLPTLSSKSFVTPVGARLTQAVSCSVLQQFCAQFGIDAPEYRLSQNLQLFQSKLSLDGVCVQSMSEWHPTCEEANKEAAFLACAELFSLGKLNDYLLPARASLLIEGFSTQPWADQFVFVSTKVPDLWAQNSTTVPESLYFNTFDLNQDGFHPFAIATRSPMPQGLVPIPLRI</sequence>
<comment type="caution">
    <text evidence="1">The sequence shown here is derived from an EMBL/GenBank/DDBJ whole genome shotgun (WGS) entry which is preliminary data.</text>
</comment>
<protein>
    <submittedName>
        <fullName evidence="1">Endoribonuclease Dicer</fullName>
    </submittedName>
</protein>
<keyword evidence="2" id="KW-1185">Reference proteome</keyword>
<accession>A0ACC2UIT0</accession>
<organism evidence="1 2">
    <name type="scientific">Entomophthora muscae</name>
    <dbReference type="NCBI Taxonomy" id="34485"/>
    <lineage>
        <taxon>Eukaryota</taxon>
        <taxon>Fungi</taxon>
        <taxon>Fungi incertae sedis</taxon>
        <taxon>Zoopagomycota</taxon>
        <taxon>Entomophthoromycotina</taxon>
        <taxon>Entomophthoromycetes</taxon>
        <taxon>Entomophthorales</taxon>
        <taxon>Entomophthoraceae</taxon>
        <taxon>Entomophthora</taxon>
    </lineage>
</organism>